<keyword evidence="2" id="KW-1185">Reference proteome</keyword>
<evidence type="ECO:0000313" key="1">
    <source>
        <dbReference type="EMBL" id="SDE91469.1"/>
    </source>
</evidence>
<dbReference type="Proteomes" id="UP000199203">
    <property type="component" value="Unassembled WGS sequence"/>
</dbReference>
<dbReference type="OrthoDB" id="956134at2"/>
<gene>
    <name evidence="1" type="ORF">SAMN05421825_0570</name>
</gene>
<dbReference type="STRING" id="454006.SAMN05421825_0570"/>
<name>A0A1G7GU47_9FLAO</name>
<sequence length="135" mass="15890">MEATELRLNNLLIYGNEIVPVIGMENNNDHLLVKIDSETAIDHRSLKPIALTVEWFQKLGFKEAYRSSSRIRFDLPNYCRYDFDLDSNKILQGFLYFGNYIKCNYLHQLQNIYFTLTGEELKIEYEIPQVQTTLS</sequence>
<accession>A0A1G7GU47</accession>
<dbReference type="AlphaFoldDB" id="A0A1G7GU47"/>
<evidence type="ECO:0000313" key="2">
    <source>
        <dbReference type="Proteomes" id="UP000199203"/>
    </source>
</evidence>
<proteinExistence type="predicted"/>
<dbReference type="RefSeq" id="WP_089871175.1">
    <property type="nucleotide sequence ID" value="NZ_FNBH01000001.1"/>
</dbReference>
<organism evidence="1 2">
    <name type="scientific">Epilithonimonas hungarica</name>
    <dbReference type="NCBI Taxonomy" id="454006"/>
    <lineage>
        <taxon>Bacteria</taxon>
        <taxon>Pseudomonadati</taxon>
        <taxon>Bacteroidota</taxon>
        <taxon>Flavobacteriia</taxon>
        <taxon>Flavobacteriales</taxon>
        <taxon>Weeksellaceae</taxon>
        <taxon>Chryseobacterium group</taxon>
        <taxon>Epilithonimonas</taxon>
    </lineage>
</organism>
<protein>
    <submittedName>
        <fullName evidence="1">Uncharacterized protein</fullName>
    </submittedName>
</protein>
<reference evidence="2" key="1">
    <citation type="submission" date="2016-10" db="EMBL/GenBank/DDBJ databases">
        <authorList>
            <person name="Varghese N."/>
            <person name="Submissions S."/>
        </authorList>
    </citation>
    <scope>NUCLEOTIDE SEQUENCE [LARGE SCALE GENOMIC DNA]</scope>
    <source>
        <strain evidence="2">DSM 19684</strain>
    </source>
</reference>
<dbReference type="EMBL" id="FNBH01000001">
    <property type="protein sequence ID" value="SDE91469.1"/>
    <property type="molecule type" value="Genomic_DNA"/>
</dbReference>